<dbReference type="Gene3D" id="2.60.120.10">
    <property type="entry name" value="Jelly Rolls"/>
    <property type="match status" value="1"/>
</dbReference>
<accession>A0AAP8MDZ8</accession>
<dbReference type="InterPro" id="IPR000595">
    <property type="entry name" value="cNMP-bd_dom"/>
</dbReference>
<dbReference type="SUPFAM" id="SSF51206">
    <property type="entry name" value="cAMP-binding domain-like"/>
    <property type="match status" value="1"/>
</dbReference>
<evidence type="ECO:0000313" key="4">
    <source>
        <dbReference type="Proteomes" id="UP000235162"/>
    </source>
</evidence>
<dbReference type="CDD" id="cd00038">
    <property type="entry name" value="CAP_ED"/>
    <property type="match status" value="1"/>
</dbReference>
<gene>
    <name evidence="3" type="ORF">C0029_06220</name>
</gene>
<protein>
    <submittedName>
        <fullName evidence="3">Crp/Fnr family transcriptional regulator</fullName>
    </submittedName>
</protein>
<dbReference type="InterPro" id="IPR014710">
    <property type="entry name" value="RmlC-like_jellyroll"/>
</dbReference>
<keyword evidence="4" id="KW-1185">Reference proteome</keyword>
<dbReference type="AlphaFoldDB" id="A0AAP8MDZ8"/>
<feature type="transmembrane region" description="Helical" evidence="1">
    <location>
        <begin position="12"/>
        <end position="34"/>
    </location>
</feature>
<organism evidence="3 4">
    <name type="scientific">Halioglobus japonicus</name>
    <dbReference type="NCBI Taxonomy" id="930805"/>
    <lineage>
        <taxon>Bacteria</taxon>
        <taxon>Pseudomonadati</taxon>
        <taxon>Pseudomonadota</taxon>
        <taxon>Gammaproteobacteria</taxon>
        <taxon>Cellvibrionales</taxon>
        <taxon>Halieaceae</taxon>
        <taxon>Halioglobus</taxon>
    </lineage>
</organism>
<evidence type="ECO:0000256" key="1">
    <source>
        <dbReference type="SAM" id="Phobius"/>
    </source>
</evidence>
<feature type="domain" description="Cyclic nucleotide-binding" evidence="2">
    <location>
        <begin position="79"/>
        <end position="129"/>
    </location>
</feature>
<dbReference type="PROSITE" id="PS50042">
    <property type="entry name" value="CNMP_BINDING_3"/>
    <property type="match status" value="1"/>
</dbReference>
<sequence>MAATSSGWARISSALSMFITISLATSFISISFHLGSVYTAAMSAADFNTTRNQWLHRWGLHDLPADLPWLARMAPVNCDAGEFLIHAGDVSDTLYVVNTGLVRLFYTTPEGRERNKSFIRAGQIAGPVSAAISGGAAPFSIECLEPVEAISFHLNDLLDAADQNLQIARLYRVFLTEAFLRNQQREAVLLTCNAEERYQWLLANEPDLSDRVTQGHIASYLGIDAVSLSRIKRKLRDATPEHH</sequence>
<evidence type="ECO:0000313" key="3">
    <source>
        <dbReference type="EMBL" id="PLW86046.1"/>
    </source>
</evidence>
<dbReference type="Proteomes" id="UP000235162">
    <property type="component" value="Unassembled WGS sequence"/>
</dbReference>
<keyword evidence="1" id="KW-0812">Transmembrane</keyword>
<evidence type="ECO:0000259" key="2">
    <source>
        <dbReference type="PROSITE" id="PS50042"/>
    </source>
</evidence>
<dbReference type="Pfam" id="PF00027">
    <property type="entry name" value="cNMP_binding"/>
    <property type="match status" value="1"/>
</dbReference>
<keyword evidence="1" id="KW-0472">Membrane</keyword>
<comment type="caution">
    <text evidence="3">The sequence shown here is derived from an EMBL/GenBank/DDBJ whole genome shotgun (WGS) entry which is preliminary data.</text>
</comment>
<keyword evidence="1" id="KW-1133">Transmembrane helix</keyword>
<reference evidence="3 4" key="1">
    <citation type="submission" date="2018-01" db="EMBL/GenBank/DDBJ databases">
        <title>The draft genome sequence of Halioglobus japonicus S1-36.</title>
        <authorList>
            <person name="Du Z.-J."/>
            <person name="Shi M.-J."/>
        </authorList>
    </citation>
    <scope>NUCLEOTIDE SEQUENCE [LARGE SCALE GENOMIC DNA]</scope>
    <source>
        <strain evidence="3 4">S1-36</strain>
    </source>
</reference>
<dbReference type="EMBL" id="PKUR01000002">
    <property type="protein sequence ID" value="PLW86046.1"/>
    <property type="molecule type" value="Genomic_DNA"/>
</dbReference>
<dbReference type="InterPro" id="IPR018490">
    <property type="entry name" value="cNMP-bd_dom_sf"/>
</dbReference>
<dbReference type="SMART" id="SM00100">
    <property type="entry name" value="cNMP"/>
    <property type="match status" value="1"/>
</dbReference>
<proteinExistence type="predicted"/>
<name>A0AAP8MDZ8_9GAMM</name>